<keyword evidence="10" id="KW-0460">Magnesium</keyword>
<dbReference type="InterPro" id="IPR023214">
    <property type="entry name" value="HAD_sf"/>
</dbReference>
<dbReference type="SFLD" id="SFLDF00027">
    <property type="entry name" value="p-type_atpase"/>
    <property type="match status" value="1"/>
</dbReference>
<reference evidence="17 18" key="1">
    <citation type="submission" date="2019-03" db="EMBL/GenBank/DDBJ databases">
        <title>Genomic Encyclopedia of Type Strains, Phase IV (KMG-IV): sequencing the most valuable type-strain genomes for metagenomic binning, comparative biology and taxonomic classification.</title>
        <authorList>
            <person name="Goeker M."/>
        </authorList>
    </citation>
    <scope>NUCLEOTIDE SEQUENCE [LARGE SCALE GENOMIC DNA]</scope>
    <source>
        <strain evidence="17 18">DSM 102852</strain>
    </source>
</reference>
<dbReference type="InterPro" id="IPR036412">
    <property type="entry name" value="HAD-like_sf"/>
</dbReference>
<dbReference type="GO" id="GO:0016887">
    <property type="term" value="F:ATP hydrolysis activity"/>
    <property type="evidence" value="ECO:0007669"/>
    <property type="project" value="InterPro"/>
</dbReference>
<keyword evidence="18" id="KW-1185">Reference proteome</keyword>
<evidence type="ECO:0000256" key="14">
    <source>
        <dbReference type="ARBA" id="ARBA00023136"/>
    </source>
</evidence>
<dbReference type="PANTHER" id="PTHR43520">
    <property type="entry name" value="ATP7, ISOFORM B"/>
    <property type="match status" value="1"/>
</dbReference>
<evidence type="ECO:0000256" key="9">
    <source>
        <dbReference type="ARBA" id="ARBA00022840"/>
    </source>
</evidence>
<dbReference type="NCBIfam" id="TIGR01494">
    <property type="entry name" value="ATPase_P-type"/>
    <property type="match status" value="1"/>
</dbReference>
<feature type="transmembrane region" description="Helical" evidence="15">
    <location>
        <begin position="690"/>
        <end position="706"/>
    </location>
</feature>
<evidence type="ECO:0000313" key="17">
    <source>
        <dbReference type="EMBL" id="TDR32003.1"/>
    </source>
</evidence>
<dbReference type="Gene3D" id="3.40.50.1000">
    <property type="entry name" value="HAD superfamily/HAD-like"/>
    <property type="match status" value="1"/>
</dbReference>
<dbReference type="Pfam" id="PF00403">
    <property type="entry name" value="HMA"/>
    <property type="match status" value="1"/>
</dbReference>
<feature type="domain" description="HMA" evidence="16">
    <location>
        <begin position="11"/>
        <end position="77"/>
    </location>
</feature>
<keyword evidence="6 15" id="KW-0812">Transmembrane</keyword>
<dbReference type="RefSeq" id="WP_133619442.1">
    <property type="nucleotide sequence ID" value="NZ_SNZE01000006.1"/>
</dbReference>
<dbReference type="InterPro" id="IPR017969">
    <property type="entry name" value="Heavy-metal-associated_CS"/>
</dbReference>
<dbReference type="InterPro" id="IPR006121">
    <property type="entry name" value="HMA_dom"/>
</dbReference>
<feature type="transmembrane region" description="Helical" evidence="15">
    <location>
        <begin position="375"/>
        <end position="399"/>
    </location>
</feature>
<dbReference type="SUPFAM" id="SSF55008">
    <property type="entry name" value="HMA, heavy metal-associated domain"/>
    <property type="match status" value="1"/>
</dbReference>
<dbReference type="NCBIfam" id="TIGR01525">
    <property type="entry name" value="ATPase-IB_hvy"/>
    <property type="match status" value="1"/>
</dbReference>
<keyword evidence="7 15" id="KW-0479">Metal-binding</keyword>
<dbReference type="Pfam" id="PF00122">
    <property type="entry name" value="E1-E2_ATPase"/>
    <property type="match status" value="1"/>
</dbReference>
<dbReference type="EMBL" id="SNZE01000006">
    <property type="protein sequence ID" value="TDR32003.1"/>
    <property type="molecule type" value="Genomic_DNA"/>
</dbReference>
<name>A0A4R6Y9A5_9BURK</name>
<keyword evidence="9 15" id="KW-0067">ATP-binding</keyword>
<dbReference type="Gene3D" id="2.70.150.10">
    <property type="entry name" value="Calcium-transporting ATPase, cytoplasmic transduction domain A"/>
    <property type="match status" value="1"/>
</dbReference>
<comment type="subcellular location">
    <subcellularLocation>
        <location evidence="1">Cell membrane</location>
        <topology evidence="1">Multi-pass membrane protein</topology>
    </subcellularLocation>
</comment>
<dbReference type="InterPro" id="IPR018303">
    <property type="entry name" value="ATPase_P-typ_P_site"/>
</dbReference>
<comment type="caution">
    <text evidence="17">The sequence shown here is derived from an EMBL/GenBank/DDBJ whole genome shotgun (WGS) entry which is preliminary data.</text>
</comment>
<evidence type="ECO:0000256" key="15">
    <source>
        <dbReference type="RuleBase" id="RU362081"/>
    </source>
</evidence>
<dbReference type="PROSITE" id="PS50846">
    <property type="entry name" value="HMA_2"/>
    <property type="match status" value="1"/>
</dbReference>
<accession>A0A4R6Y9A5</accession>
<evidence type="ECO:0000256" key="7">
    <source>
        <dbReference type="ARBA" id="ARBA00022723"/>
    </source>
</evidence>
<dbReference type="Gene3D" id="3.30.70.100">
    <property type="match status" value="1"/>
</dbReference>
<dbReference type="GO" id="GO:0055070">
    <property type="term" value="P:copper ion homeostasis"/>
    <property type="evidence" value="ECO:0007669"/>
    <property type="project" value="TreeGrafter"/>
</dbReference>
<dbReference type="InterPro" id="IPR044492">
    <property type="entry name" value="P_typ_ATPase_HD_dom"/>
</dbReference>
<dbReference type="PROSITE" id="PS00154">
    <property type="entry name" value="ATPASE_E1_E2"/>
    <property type="match status" value="1"/>
</dbReference>
<dbReference type="InterPro" id="IPR036163">
    <property type="entry name" value="HMA_dom_sf"/>
</dbReference>
<evidence type="ECO:0000259" key="16">
    <source>
        <dbReference type="PROSITE" id="PS50846"/>
    </source>
</evidence>
<feature type="transmembrane region" description="Helical" evidence="15">
    <location>
        <begin position="137"/>
        <end position="156"/>
    </location>
</feature>
<evidence type="ECO:0000256" key="11">
    <source>
        <dbReference type="ARBA" id="ARBA00022967"/>
    </source>
</evidence>
<dbReference type="Gene3D" id="3.40.1110.10">
    <property type="entry name" value="Calcium-transporting ATPase, cytoplasmic domain N"/>
    <property type="match status" value="1"/>
</dbReference>
<evidence type="ECO:0000256" key="5">
    <source>
        <dbReference type="ARBA" id="ARBA00022553"/>
    </source>
</evidence>
<dbReference type="GO" id="GO:0005886">
    <property type="term" value="C:plasma membrane"/>
    <property type="evidence" value="ECO:0007669"/>
    <property type="project" value="UniProtKB-SubCell"/>
</dbReference>
<dbReference type="SUPFAM" id="SSF81665">
    <property type="entry name" value="Calcium ATPase, transmembrane domain M"/>
    <property type="match status" value="1"/>
</dbReference>
<keyword evidence="5" id="KW-0597">Phosphoprotein</keyword>
<dbReference type="InterPro" id="IPR023298">
    <property type="entry name" value="ATPase_P-typ_TM_dom_sf"/>
</dbReference>
<feature type="transmembrane region" description="Helical" evidence="15">
    <location>
        <begin position="192"/>
        <end position="210"/>
    </location>
</feature>
<dbReference type="SFLD" id="SFLDS00003">
    <property type="entry name" value="Haloacid_Dehalogenase"/>
    <property type="match status" value="1"/>
</dbReference>
<dbReference type="NCBIfam" id="TIGR01511">
    <property type="entry name" value="ATPase-IB1_Cu"/>
    <property type="match status" value="1"/>
</dbReference>
<organism evidence="17 18">
    <name type="scientific">Hydromonas duriensis</name>
    <dbReference type="NCBI Taxonomy" id="1527608"/>
    <lineage>
        <taxon>Bacteria</taxon>
        <taxon>Pseudomonadati</taxon>
        <taxon>Pseudomonadota</taxon>
        <taxon>Betaproteobacteria</taxon>
        <taxon>Burkholderiales</taxon>
        <taxon>Burkholderiaceae</taxon>
        <taxon>Hydromonas</taxon>
    </lineage>
</organism>
<dbReference type="GO" id="GO:0043682">
    <property type="term" value="F:P-type divalent copper transporter activity"/>
    <property type="evidence" value="ECO:0007669"/>
    <property type="project" value="TreeGrafter"/>
</dbReference>
<evidence type="ECO:0000256" key="4">
    <source>
        <dbReference type="ARBA" id="ARBA00022475"/>
    </source>
</evidence>
<dbReference type="GO" id="GO:0005524">
    <property type="term" value="F:ATP binding"/>
    <property type="evidence" value="ECO:0007669"/>
    <property type="project" value="UniProtKB-UniRule"/>
</dbReference>
<evidence type="ECO:0000256" key="1">
    <source>
        <dbReference type="ARBA" id="ARBA00004651"/>
    </source>
</evidence>
<evidence type="ECO:0000256" key="3">
    <source>
        <dbReference type="ARBA" id="ARBA00022448"/>
    </source>
</evidence>
<dbReference type="GO" id="GO:0005507">
    <property type="term" value="F:copper ion binding"/>
    <property type="evidence" value="ECO:0007669"/>
    <property type="project" value="TreeGrafter"/>
</dbReference>
<feature type="transmembrane region" description="Helical" evidence="15">
    <location>
        <begin position="168"/>
        <end position="186"/>
    </location>
</feature>
<comment type="similarity">
    <text evidence="2 15">Belongs to the cation transport ATPase (P-type) (TC 3.A.3) family. Type IB subfamily.</text>
</comment>
<evidence type="ECO:0000313" key="18">
    <source>
        <dbReference type="Proteomes" id="UP000294480"/>
    </source>
</evidence>
<dbReference type="InterPro" id="IPR059000">
    <property type="entry name" value="ATPase_P-type_domA"/>
</dbReference>
<keyword evidence="14 15" id="KW-0472">Membrane</keyword>
<evidence type="ECO:0000256" key="6">
    <source>
        <dbReference type="ARBA" id="ARBA00022692"/>
    </source>
</evidence>
<dbReference type="InterPro" id="IPR023299">
    <property type="entry name" value="ATPase_P-typ_cyto_dom_N"/>
</dbReference>
<evidence type="ECO:0000256" key="13">
    <source>
        <dbReference type="ARBA" id="ARBA00023065"/>
    </source>
</evidence>
<dbReference type="InterPro" id="IPR027256">
    <property type="entry name" value="P-typ_ATPase_IB"/>
</dbReference>
<feature type="transmembrane region" description="Helical" evidence="15">
    <location>
        <begin position="96"/>
        <end position="117"/>
    </location>
</feature>
<dbReference type="OrthoDB" id="8552908at2"/>
<dbReference type="AlphaFoldDB" id="A0A4R6Y9A5"/>
<dbReference type="InterPro" id="IPR001757">
    <property type="entry name" value="P_typ_ATPase"/>
</dbReference>
<evidence type="ECO:0000256" key="10">
    <source>
        <dbReference type="ARBA" id="ARBA00022842"/>
    </source>
</evidence>
<feature type="transmembrane region" description="Helical" evidence="15">
    <location>
        <begin position="351"/>
        <end position="369"/>
    </location>
</feature>
<keyword evidence="8 15" id="KW-0547">Nucleotide-binding</keyword>
<keyword evidence="13" id="KW-0406">Ion transport</keyword>
<dbReference type="PRINTS" id="PR00119">
    <property type="entry name" value="CATATPASE"/>
</dbReference>
<dbReference type="InterPro" id="IPR008250">
    <property type="entry name" value="ATPase_P-typ_transduc_dom_A_sf"/>
</dbReference>
<dbReference type="CDD" id="cd00371">
    <property type="entry name" value="HMA"/>
    <property type="match status" value="1"/>
</dbReference>
<dbReference type="SUPFAM" id="SSF56784">
    <property type="entry name" value="HAD-like"/>
    <property type="match status" value="1"/>
</dbReference>
<sequence length="741" mass="80953">MTQPSAPHRLSDIRLRLGGVACVACTDLIERDLQHVDGVYNAQANYTLRRAFLQLDPTKITTNDVIKRIEKLGYHAFEEQANTISEAEKKQQRSELFRLLVAILLMMQSMMFMYPFYASNEADMGADMAHLMKWANFALTLPVMFFCATPIFKGAWAEIRMRQLGMDTPVAFALMVAFIASVYATITNVGHVYYDSITMFVGFLLSARYIQFRALNKAATYLNDVLQHKRLYAEKVRNYPADKNIQLTPADELAMDDVVFIASGEIIPADAILIEGRTSCSQALLTGESQPINKVVGDALLAGSTNIEQGIYARITAARGASELDTIERLAQQSAMHKPALARLAERMARYFLYGLLTVCALSAAYWLMHDSSRIVPVVVAILIITCPCALALAVPTVLTAATSALAKHHVLVIQPQALENLANVDMYAFDKTGTLTEDVQTLEHIELTDAARAIDFSTNDALQIAATLETASRHPIALALRKSLQELKLPERMNDVEAMSLMVGQGVTGTISGYNYRIGKPRFAAERDLATHELPKHIEGKSVALLCSDGECLAWFILSDKTRANATNLIQHLQASGCQVALVSGDKADVVMPFAASLNIQDVHANATPADKLARIQSWQAQGKIIAMTGDGINDAPVLQQANVAIAMGHGSSLTQMQADLVIQSGELNDVYAAHIIARRTKRLMRQNLAWAMMYNLIAIPLAATGNVTPLIASIGMAASSLVVVSNALRVLRPVHQLGN</sequence>
<dbReference type="Pfam" id="PF00702">
    <property type="entry name" value="Hydrolase"/>
    <property type="match status" value="1"/>
</dbReference>
<gene>
    <name evidence="17" type="ORF">DFR44_10666</name>
</gene>
<protein>
    <submittedName>
        <fullName evidence="17">Cu2+-exporting ATPase</fullName>
    </submittedName>
</protein>
<evidence type="ECO:0000256" key="8">
    <source>
        <dbReference type="ARBA" id="ARBA00022741"/>
    </source>
</evidence>
<keyword evidence="3" id="KW-0813">Transport</keyword>
<evidence type="ECO:0000256" key="2">
    <source>
        <dbReference type="ARBA" id="ARBA00006024"/>
    </source>
</evidence>
<keyword evidence="4 15" id="KW-1003">Cell membrane</keyword>
<dbReference type="Proteomes" id="UP000294480">
    <property type="component" value="Unassembled WGS sequence"/>
</dbReference>
<keyword evidence="12 15" id="KW-1133">Transmembrane helix</keyword>
<proteinExistence type="inferred from homology"/>
<dbReference type="SFLD" id="SFLDG00002">
    <property type="entry name" value="C1.7:_P-type_atpase_like"/>
    <property type="match status" value="1"/>
</dbReference>
<keyword evidence="11" id="KW-1278">Translocase</keyword>
<dbReference type="PANTHER" id="PTHR43520:SF5">
    <property type="entry name" value="CATION-TRANSPORTING P-TYPE ATPASE-RELATED"/>
    <property type="match status" value="1"/>
</dbReference>
<dbReference type="PROSITE" id="PS01047">
    <property type="entry name" value="HMA_1"/>
    <property type="match status" value="1"/>
</dbReference>
<feature type="transmembrane region" description="Helical" evidence="15">
    <location>
        <begin position="712"/>
        <end position="733"/>
    </location>
</feature>
<evidence type="ECO:0000256" key="12">
    <source>
        <dbReference type="ARBA" id="ARBA00022989"/>
    </source>
</evidence>
<dbReference type="SUPFAM" id="SSF81653">
    <property type="entry name" value="Calcium ATPase, transduction domain A"/>
    <property type="match status" value="1"/>
</dbReference>